<comment type="subcellular location">
    <subcellularLocation>
        <location evidence="1">Nucleus</location>
        <location evidence="1">Nucleolus</location>
    </subcellularLocation>
</comment>
<evidence type="ECO:0000256" key="2">
    <source>
        <dbReference type="ARBA" id="ARBA00008479"/>
    </source>
</evidence>
<evidence type="ECO:0000313" key="6">
    <source>
        <dbReference type="WBParaSite" id="sdigi.contig214.g6216.t1"/>
    </source>
</evidence>
<evidence type="ECO:0000313" key="5">
    <source>
        <dbReference type="Proteomes" id="UP000887581"/>
    </source>
</evidence>
<keyword evidence="5" id="KW-1185">Reference proteome</keyword>
<accession>A0A915PK18</accession>
<evidence type="ECO:0000256" key="1">
    <source>
        <dbReference type="ARBA" id="ARBA00004604"/>
    </source>
</evidence>
<protein>
    <recommendedName>
        <fullName evidence="3">Nucleolar protein 16</fullName>
    </recommendedName>
</protein>
<sequence length="218" mass="24638">MVVCTLLQIKEPDKDDGEKKACNEGFDETVTPTIEGQNGAVESSEFKTGKVVDDIPFSTGKVKSSVIQVYLESLPGIDVKMKVCVPKELNMNVAKLPDEQLKLLDVANLNLNDTVTKNITYAKKAKHEVNVEKKEPVVLAPQRDKLSCVQPPRERIYKLLPRDVQFCVHMIEKHGEDYEAMAKDEGNVFRDSVKGIARKIRIFKESPQYEAYLKQKDE</sequence>
<dbReference type="PANTHER" id="PTHR13243">
    <property type="entry name" value="HSPC111 PROTEIN-RELATED"/>
    <property type="match status" value="1"/>
</dbReference>
<keyword evidence="4" id="KW-0539">Nucleus</keyword>
<proteinExistence type="inferred from homology"/>
<dbReference type="PANTHER" id="PTHR13243:SF1">
    <property type="entry name" value="NUCLEOLAR PROTEIN 16"/>
    <property type="match status" value="1"/>
</dbReference>
<dbReference type="InterPro" id="IPR019002">
    <property type="entry name" value="Ribosome_biogenesis_Nop16"/>
</dbReference>
<dbReference type="Proteomes" id="UP000887581">
    <property type="component" value="Unplaced"/>
</dbReference>
<dbReference type="Pfam" id="PF09420">
    <property type="entry name" value="Nop16"/>
    <property type="match status" value="1"/>
</dbReference>
<dbReference type="GO" id="GO:0005730">
    <property type="term" value="C:nucleolus"/>
    <property type="evidence" value="ECO:0007669"/>
    <property type="project" value="UniProtKB-SubCell"/>
</dbReference>
<dbReference type="GO" id="GO:0042273">
    <property type="term" value="P:ribosomal large subunit biogenesis"/>
    <property type="evidence" value="ECO:0007669"/>
    <property type="project" value="TreeGrafter"/>
</dbReference>
<name>A0A915PK18_9BILA</name>
<dbReference type="WBParaSite" id="sdigi.contig214.g6216.t1">
    <property type="protein sequence ID" value="sdigi.contig214.g6216.t1"/>
    <property type="gene ID" value="sdigi.contig214.g6216"/>
</dbReference>
<organism evidence="5 6">
    <name type="scientific">Setaria digitata</name>
    <dbReference type="NCBI Taxonomy" id="48799"/>
    <lineage>
        <taxon>Eukaryota</taxon>
        <taxon>Metazoa</taxon>
        <taxon>Ecdysozoa</taxon>
        <taxon>Nematoda</taxon>
        <taxon>Chromadorea</taxon>
        <taxon>Rhabditida</taxon>
        <taxon>Spirurina</taxon>
        <taxon>Spiruromorpha</taxon>
        <taxon>Filarioidea</taxon>
        <taxon>Setariidae</taxon>
        <taxon>Setaria</taxon>
    </lineage>
</organism>
<reference evidence="6" key="1">
    <citation type="submission" date="2022-11" db="UniProtKB">
        <authorList>
            <consortium name="WormBaseParasite"/>
        </authorList>
    </citation>
    <scope>IDENTIFICATION</scope>
</reference>
<evidence type="ECO:0000256" key="4">
    <source>
        <dbReference type="ARBA" id="ARBA00023242"/>
    </source>
</evidence>
<evidence type="ECO:0000256" key="3">
    <source>
        <dbReference type="ARBA" id="ARBA00015522"/>
    </source>
</evidence>
<dbReference type="AlphaFoldDB" id="A0A915PK18"/>
<comment type="similarity">
    <text evidence="2">Belongs to the NOP16 family.</text>
</comment>